<protein>
    <submittedName>
        <fullName evidence="2">Uncharacterized protein</fullName>
    </submittedName>
</protein>
<sequence>MRLAALFWVLLAGVSAAEQEAGTRLGAFTAPIEAPTHRYGHGIMGDLPEWGPFVPDRTRGADVRHLAPECGVQRYGPASGRSGS</sequence>
<dbReference type="KEGG" id="spse:SULPSESMR1_00835"/>
<reference evidence="2 3" key="1">
    <citation type="submission" date="2017-07" db="EMBL/GenBank/DDBJ databases">
        <title>Genome Sequence of Sulfitobacter pseudonitzschiae Strain SMR1 Isolated from a culture of the Diatom Skeletonema marinoi.</title>
        <authorList>
            <person name="Topel M."/>
            <person name="Pinder M.I.M."/>
            <person name="Johansson O.N."/>
            <person name="Kourtchenko O."/>
            <person name="Godhe A."/>
            <person name="Clarke A.K."/>
        </authorList>
    </citation>
    <scope>NUCLEOTIDE SEQUENCE [LARGE SCALE GENOMIC DNA]</scope>
    <source>
        <strain evidence="2 3">SMR1</strain>
    </source>
</reference>
<evidence type="ECO:0000313" key="2">
    <source>
        <dbReference type="EMBL" id="ASM71666.1"/>
    </source>
</evidence>
<organism evidence="2 3">
    <name type="scientific">Pseudosulfitobacter pseudonitzschiae</name>
    <dbReference type="NCBI Taxonomy" id="1402135"/>
    <lineage>
        <taxon>Bacteria</taxon>
        <taxon>Pseudomonadati</taxon>
        <taxon>Pseudomonadota</taxon>
        <taxon>Alphaproteobacteria</taxon>
        <taxon>Rhodobacterales</taxon>
        <taxon>Roseobacteraceae</taxon>
        <taxon>Pseudosulfitobacter</taxon>
    </lineage>
</organism>
<dbReference type="Proteomes" id="UP000199754">
    <property type="component" value="Chromosome"/>
</dbReference>
<dbReference type="AlphaFoldDB" id="A0A221JY61"/>
<keyword evidence="3" id="KW-1185">Reference proteome</keyword>
<proteinExistence type="predicted"/>
<feature type="signal peptide" evidence="1">
    <location>
        <begin position="1"/>
        <end position="17"/>
    </location>
</feature>
<name>A0A221JY61_9RHOB</name>
<dbReference type="EMBL" id="CP022415">
    <property type="protein sequence ID" value="ASM71666.1"/>
    <property type="molecule type" value="Genomic_DNA"/>
</dbReference>
<evidence type="ECO:0000256" key="1">
    <source>
        <dbReference type="SAM" id="SignalP"/>
    </source>
</evidence>
<accession>A0A221JY61</accession>
<gene>
    <name evidence="2" type="ORF">SULPSESMR1_00835</name>
</gene>
<feature type="chain" id="PRO_5012804400" evidence="1">
    <location>
        <begin position="18"/>
        <end position="84"/>
    </location>
</feature>
<evidence type="ECO:0000313" key="3">
    <source>
        <dbReference type="Proteomes" id="UP000199754"/>
    </source>
</evidence>
<keyword evidence="1" id="KW-0732">Signal</keyword>